<evidence type="ECO:0000313" key="11">
    <source>
        <dbReference type="EMBL" id="KAB7519966.1"/>
    </source>
</evidence>
<dbReference type="OrthoDB" id="109020at2157"/>
<keyword evidence="7" id="KW-0456">Lyase</keyword>
<evidence type="ECO:0000256" key="8">
    <source>
        <dbReference type="SAM" id="MobiDB-lite"/>
    </source>
</evidence>
<keyword evidence="4" id="KW-0378">Hydrolase</keyword>
<dbReference type="Gene3D" id="3.90.1680.10">
    <property type="entry name" value="SOS response associated peptidase-like"/>
    <property type="match status" value="1"/>
</dbReference>
<evidence type="ECO:0000256" key="2">
    <source>
        <dbReference type="ARBA" id="ARBA00022670"/>
    </source>
</evidence>
<accession>A0A5N5UM35</accession>
<evidence type="ECO:0000256" key="3">
    <source>
        <dbReference type="ARBA" id="ARBA00022763"/>
    </source>
</evidence>
<dbReference type="Proteomes" id="UP000326865">
    <property type="component" value="Unassembled WGS sequence"/>
</dbReference>
<reference evidence="12 13" key="1">
    <citation type="submission" date="2019-10" db="EMBL/GenBank/DDBJ databases">
        <title>Unraveling microbial dark matter from salterns through culturing: the case of the genus Halosegnis.</title>
        <authorList>
            <person name="Duran-Viseras A."/>
            <person name="Andrei A.-S."/>
            <person name="Vera-Gargallo B."/>
            <person name="Ghai R."/>
            <person name="Sanchez-Porro C."/>
            <person name="Ventosa A."/>
        </authorList>
    </citation>
    <scope>NUCLEOTIDE SEQUENCE [LARGE SCALE GENOMIC DNA]</scope>
    <source>
        <strain evidence="10 13">F17-44</strain>
        <strain evidence="9 14">F18-79</strain>
        <strain evidence="11 12">F19-13</strain>
    </source>
</reference>
<name>A0A5N5UBC8_9EURY</name>
<dbReference type="PANTHER" id="PTHR13604:SF0">
    <property type="entry name" value="ABASIC SITE PROCESSING PROTEIN HMCES"/>
    <property type="match status" value="1"/>
</dbReference>
<keyword evidence="3" id="KW-0227">DNA damage</keyword>
<feature type="region of interest" description="Disordered" evidence="8">
    <location>
        <begin position="200"/>
        <end position="220"/>
    </location>
</feature>
<dbReference type="GO" id="GO:0016829">
    <property type="term" value="F:lyase activity"/>
    <property type="evidence" value="ECO:0007669"/>
    <property type="project" value="UniProtKB-KW"/>
</dbReference>
<evidence type="ECO:0000256" key="4">
    <source>
        <dbReference type="ARBA" id="ARBA00022801"/>
    </source>
</evidence>
<dbReference type="EMBL" id="QMDY01000001">
    <property type="protein sequence ID" value="KAB7519966.1"/>
    <property type="molecule type" value="Genomic_DNA"/>
</dbReference>
<dbReference type="RefSeq" id="WP_152119788.1">
    <property type="nucleotide sequence ID" value="NZ_QJOW01000002.1"/>
</dbReference>
<evidence type="ECO:0000313" key="9">
    <source>
        <dbReference type="EMBL" id="KAB7515880.1"/>
    </source>
</evidence>
<evidence type="ECO:0000313" key="14">
    <source>
        <dbReference type="Proteomes" id="UP000326865"/>
    </source>
</evidence>
<dbReference type="GO" id="GO:0003697">
    <property type="term" value="F:single-stranded DNA binding"/>
    <property type="evidence" value="ECO:0007669"/>
    <property type="project" value="InterPro"/>
</dbReference>
<dbReference type="InterPro" id="IPR003738">
    <property type="entry name" value="SRAP"/>
</dbReference>
<comment type="similarity">
    <text evidence="1">Belongs to the SOS response-associated peptidase family.</text>
</comment>
<accession>A0A5N5UDX0</accession>
<dbReference type="Pfam" id="PF02586">
    <property type="entry name" value="SRAP"/>
    <property type="match status" value="1"/>
</dbReference>
<evidence type="ECO:0000313" key="12">
    <source>
        <dbReference type="Proteomes" id="UP000326207"/>
    </source>
</evidence>
<protein>
    <submittedName>
        <fullName evidence="9">SOS response-associated peptidase</fullName>
    </submittedName>
</protein>
<proteinExistence type="inferred from homology"/>
<keyword evidence="14" id="KW-1185">Reference proteome</keyword>
<evidence type="ECO:0000256" key="6">
    <source>
        <dbReference type="ARBA" id="ARBA00023125"/>
    </source>
</evidence>
<dbReference type="AlphaFoldDB" id="A0A5N5UBC8"/>
<dbReference type="GO" id="GO:0106300">
    <property type="term" value="P:protein-DNA covalent cross-linking repair"/>
    <property type="evidence" value="ECO:0007669"/>
    <property type="project" value="InterPro"/>
</dbReference>
<keyword evidence="6" id="KW-0238">DNA-binding</keyword>
<evidence type="ECO:0000256" key="5">
    <source>
        <dbReference type="ARBA" id="ARBA00023124"/>
    </source>
</evidence>
<dbReference type="Proteomes" id="UP000326207">
    <property type="component" value="Unassembled WGS sequence"/>
</dbReference>
<organism evidence="9 14">
    <name type="scientific">Halosegnis rubeus</name>
    <dbReference type="NCBI Taxonomy" id="2212850"/>
    <lineage>
        <taxon>Archaea</taxon>
        <taxon>Methanobacteriati</taxon>
        <taxon>Methanobacteriota</taxon>
        <taxon>Stenosarchaea group</taxon>
        <taxon>Halobacteria</taxon>
        <taxon>Halobacteriales</taxon>
        <taxon>Natronomonadaceae</taxon>
        <taxon>Halosegnis</taxon>
    </lineage>
</organism>
<comment type="caution">
    <text evidence="9">The sequence shown here is derived from an EMBL/GenBank/DDBJ whole genome shotgun (WGS) entry which is preliminary data.</text>
</comment>
<dbReference type="SUPFAM" id="SSF143081">
    <property type="entry name" value="BB1717-like"/>
    <property type="match status" value="1"/>
</dbReference>
<evidence type="ECO:0000313" key="10">
    <source>
        <dbReference type="EMBL" id="KAB7516905.1"/>
    </source>
</evidence>
<dbReference type="GO" id="GO:0008233">
    <property type="term" value="F:peptidase activity"/>
    <property type="evidence" value="ECO:0007669"/>
    <property type="project" value="UniProtKB-KW"/>
</dbReference>
<dbReference type="PANTHER" id="PTHR13604">
    <property type="entry name" value="DC12-RELATED"/>
    <property type="match status" value="1"/>
</dbReference>
<evidence type="ECO:0000256" key="7">
    <source>
        <dbReference type="ARBA" id="ARBA00023239"/>
    </source>
</evidence>
<dbReference type="EMBL" id="QKKZ01000001">
    <property type="protein sequence ID" value="KAB7515880.1"/>
    <property type="molecule type" value="Genomic_DNA"/>
</dbReference>
<dbReference type="GO" id="GO:0006508">
    <property type="term" value="P:proteolysis"/>
    <property type="evidence" value="ECO:0007669"/>
    <property type="project" value="UniProtKB-KW"/>
</dbReference>
<gene>
    <name evidence="9" type="ORF">DM867_01690</name>
    <name evidence="10" type="ORF">DMP03_05955</name>
    <name evidence="11" type="ORF">DP108_01575</name>
</gene>
<sequence length="220" mass="24709">MCGRYSIYLPADDIESRFGVEVGDDYEPHYNAAPGQRLPVVTNHEPDELTHHEWGFQPSWADSRIINARSETLGEKFADPKQRRRCLVLADGYYEWANLGDGKRPYRITRSGEEPFAMAGIWEPYEPETTQTGLDAFGAGGEGTDEPEARFSILTTEANAFQSTYHHRMPVVLAPGEEQTWLAEADESLLAPYDGDLEAYPVSERVNSPANDDPELVERV</sequence>
<evidence type="ECO:0000256" key="1">
    <source>
        <dbReference type="ARBA" id="ARBA00008136"/>
    </source>
</evidence>
<dbReference type="Proteomes" id="UP000326302">
    <property type="component" value="Unassembled WGS sequence"/>
</dbReference>
<dbReference type="InterPro" id="IPR036590">
    <property type="entry name" value="SRAP-like"/>
</dbReference>
<accession>A0A5N5UBC8</accession>
<keyword evidence="5" id="KW-0190">Covalent protein-DNA linkage</keyword>
<keyword evidence="2" id="KW-0645">Protease</keyword>
<evidence type="ECO:0000313" key="13">
    <source>
        <dbReference type="Proteomes" id="UP000326302"/>
    </source>
</evidence>
<dbReference type="EMBL" id="QJOW01000002">
    <property type="protein sequence ID" value="KAB7516905.1"/>
    <property type="molecule type" value="Genomic_DNA"/>
</dbReference>